<dbReference type="EMBL" id="JXTB01000065">
    <property type="protein sequence ID" value="PON68193.1"/>
    <property type="molecule type" value="Genomic_DNA"/>
</dbReference>
<sequence>MNVELDDVEAFREVVESFSVVKRLSRGTFLLCRNLLSISLLNAFNSFTISCFLLSPYLLLMCLPGLGHLSVVDKSEAHKTESLVIDLHIYRPRFAFSLINGQDIEMSEDASEKETIRKRRSPTLYSIDHLMKNKKW</sequence>
<reference evidence="3" key="1">
    <citation type="submission" date="2016-06" db="EMBL/GenBank/DDBJ databases">
        <title>Parallel loss of symbiosis genes in relatives of nitrogen-fixing non-legume Parasponia.</title>
        <authorList>
            <person name="Van Velzen R."/>
            <person name="Holmer R."/>
            <person name="Bu F."/>
            <person name="Rutten L."/>
            <person name="Van Zeijl A."/>
            <person name="Liu W."/>
            <person name="Santuari L."/>
            <person name="Cao Q."/>
            <person name="Sharma T."/>
            <person name="Shen D."/>
            <person name="Roswanjaya Y."/>
            <person name="Wardhani T."/>
            <person name="Kalhor M.S."/>
            <person name="Jansen J."/>
            <person name="Van den Hoogen J."/>
            <person name="Gungor B."/>
            <person name="Hartog M."/>
            <person name="Hontelez J."/>
            <person name="Verver J."/>
            <person name="Yang W.-C."/>
            <person name="Schijlen E."/>
            <person name="Repin R."/>
            <person name="Schilthuizen M."/>
            <person name="Schranz E."/>
            <person name="Heidstra R."/>
            <person name="Miyata K."/>
            <person name="Fedorova E."/>
            <person name="Kohlen W."/>
            <person name="Bisseling T."/>
            <person name="Smit S."/>
            <person name="Geurts R."/>
        </authorList>
    </citation>
    <scope>NUCLEOTIDE SEQUENCE [LARGE SCALE GENOMIC DNA]</scope>
    <source>
        <strain evidence="3">cv. WU1-14</strain>
    </source>
</reference>
<organism evidence="2 3">
    <name type="scientific">Parasponia andersonii</name>
    <name type="common">Sponia andersonii</name>
    <dbReference type="NCBI Taxonomy" id="3476"/>
    <lineage>
        <taxon>Eukaryota</taxon>
        <taxon>Viridiplantae</taxon>
        <taxon>Streptophyta</taxon>
        <taxon>Embryophyta</taxon>
        <taxon>Tracheophyta</taxon>
        <taxon>Spermatophyta</taxon>
        <taxon>Magnoliopsida</taxon>
        <taxon>eudicotyledons</taxon>
        <taxon>Gunneridae</taxon>
        <taxon>Pentapetalae</taxon>
        <taxon>rosids</taxon>
        <taxon>fabids</taxon>
        <taxon>Rosales</taxon>
        <taxon>Cannabaceae</taxon>
        <taxon>Parasponia</taxon>
    </lineage>
</organism>
<dbReference type="AlphaFoldDB" id="A0A2P5D4F8"/>
<name>A0A2P5D4F8_PARAD</name>
<keyword evidence="1" id="KW-0812">Transmembrane</keyword>
<gene>
    <name evidence="2" type="ORF">PanWU01x14_097530</name>
</gene>
<evidence type="ECO:0000256" key="1">
    <source>
        <dbReference type="SAM" id="Phobius"/>
    </source>
</evidence>
<accession>A0A2P5D4F8</accession>
<keyword evidence="1" id="KW-0472">Membrane</keyword>
<protein>
    <submittedName>
        <fullName evidence="2">Uncharacterized protein</fullName>
    </submittedName>
</protein>
<keyword evidence="3" id="KW-1185">Reference proteome</keyword>
<dbReference type="Proteomes" id="UP000237105">
    <property type="component" value="Unassembled WGS sequence"/>
</dbReference>
<evidence type="ECO:0000313" key="3">
    <source>
        <dbReference type="Proteomes" id="UP000237105"/>
    </source>
</evidence>
<comment type="caution">
    <text evidence="2">The sequence shown here is derived from an EMBL/GenBank/DDBJ whole genome shotgun (WGS) entry which is preliminary data.</text>
</comment>
<proteinExistence type="predicted"/>
<evidence type="ECO:0000313" key="2">
    <source>
        <dbReference type="EMBL" id="PON68193.1"/>
    </source>
</evidence>
<feature type="transmembrane region" description="Helical" evidence="1">
    <location>
        <begin position="35"/>
        <end position="60"/>
    </location>
</feature>
<keyword evidence="1" id="KW-1133">Transmembrane helix</keyword>